<reference evidence="2" key="1">
    <citation type="submission" date="2020-05" db="EMBL/GenBank/DDBJ databases">
        <authorList>
            <person name="Chiriac C."/>
            <person name="Salcher M."/>
            <person name="Ghai R."/>
            <person name="Kavagutti S V."/>
        </authorList>
    </citation>
    <scope>NUCLEOTIDE SEQUENCE</scope>
</reference>
<dbReference type="EMBL" id="CAEZSU010000109">
    <property type="protein sequence ID" value="CAB4554185.1"/>
    <property type="molecule type" value="Genomic_DNA"/>
</dbReference>
<sequence length="174" mass="19336">MDGHTGAGRRWTKPRLQTDSPSHPKQVDDLRPRGPLSAICPQPGTVRRTRTDLRRMVRAHLIRWLCPGTGNGDIQNYSSDLSQGGRSLSTPTVSCRDRSTNLCHQRAHRRALSPNGSRPKSRRFIPPPFTSRDSEPHQRERAFRASTSTFCDAGTATCAPRASCTPMIPHVFVA</sequence>
<dbReference type="EMBL" id="CAEZTR010000103">
    <property type="protein sequence ID" value="CAB4584864.1"/>
    <property type="molecule type" value="Genomic_DNA"/>
</dbReference>
<feature type="region of interest" description="Disordered" evidence="1">
    <location>
        <begin position="76"/>
        <end position="139"/>
    </location>
</feature>
<proteinExistence type="predicted"/>
<dbReference type="EMBL" id="CAEZVV010000001">
    <property type="protein sequence ID" value="CAB4632992.1"/>
    <property type="molecule type" value="Genomic_DNA"/>
</dbReference>
<gene>
    <name evidence="2" type="ORF">UFOPK1495_01080</name>
    <name evidence="3" type="ORF">UFOPK1711_01447</name>
    <name evidence="4" type="ORF">UFOPK2143_00039</name>
    <name evidence="5" type="ORF">UFOPK2350_01092</name>
</gene>
<evidence type="ECO:0000313" key="4">
    <source>
        <dbReference type="EMBL" id="CAB4632992.1"/>
    </source>
</evidence>
<dbReference type="AlphaFoldDB" id="A0A6J6CSI3"/>
<dbReference type="EMBL" id="CAEZXE010000093">
    <property type="protein sequence ID" value="CAB4681977.1"/>
    <property type="molecule type" value="Genomic_DNA"/>
</dbReference>
<name>A0A6J6CSI3_9ZZZZ</name>
<feature type="compositionally biased region" description="Polar residues" evidence="1">
    <location>
        <begin position="76"/>
        <end position="93"/>
    </location>
</feature>
<protein>
    <submittedName>
        <fullName evidence="2">Unannotated protein</fullName>
    </submittedName>
</protein>
<organism evidence="2">
    <name type="scientific">freshwater metagenome</name>
    <dbReference type="NCBI Taxonomy" id="449393"/>
    <lineage>
        <taxon>unclassified sequences</taxon>
        <taxon>metagenomes</taxon>
        <taxon>ecological metagenomes</taxon>
    </lineage>
</organism>
<evidence type="ECO:0000313" key="2">
    <source>
        <dbReference type="EMBL" id="CAB4554185.1"/>
    </source>
</evidence>
<evidence type="ECO:0000256" key="1">
    <source>
        <dbReference type="SAM" id="MobiDB-lite"/>
    </source>
</evidence>
<evidence type="ECO:0000313" key="3">
    <source>
        <dbReference type="EMBL" id="CAB4584864.1"/>
    </source>
</evidence>
<evidence type="ECO:0000313" key="5">
    <source>
        <dbReference type="EMBL" id="CAB4681977.1"/>
    </source>
</evidence>
<feature type="region of interest" description="Disordered" evidence="1">
    <location>
        <begin position="1"/>
        <end position="46"/>
    </location>
</feature>
<accession>A0A6J6CSI3</accession>